<reference evidence="5" key="1">
    <citation type="submission" date="2024-06" db="EMBL/GenBank/DDBJ databases">
        <title>Draft genome sequence of Microbacterium sp. strain A8/3-1, isolated from Oxytropis tragacanthoides Fisch. ex DC. Root nodules in the Altai region of Russia.</title>
        <authorList>
            <person name="Sazanova A."/>
            <person name="Guro P."/>
            <person name="Kuznetsova I."/>
            <person name="Belimov A."/>
            <person name="Safronova V."/>
        </authorList>
    </citation>
    <scope>NUCLEOTIDE SEQUENCE</scope>
    <source>
        <strain evidence="5">A8/3-1</strain>
    </source>
</reference>
<keyword evidence="1" id="KW-0479">Metal-binding</keyword>
<name>A0AAU7VZA0_9MICO</name>
<keyword evidence="2" id="KW-0378">Hydrolase</keyword>
<dbReference type="CDD" id="cd03885">
    <property type="entry name" value="M20_CPDG2"/>
    <property type="match status" value="1"/>
</dbReference>
<organism evidence="5">
    <name type="scientific">Microbacterium sp. A8/3-1</name>
    <dbReference type="NCBI Taxonomy" id="3160749"/>
    <lineage>
        <taxon>Bacteria</taxon>
        <taxon>Bacillati</taxon>
        <taxon>Actinomycetota</taxon>
        <taxon>Actinomycetes</taxon>
        <taxon>Micrococcales</taxon>
        <taxon>Microbacteriaceae</taxon>
        <taxon>Microbacterium</taxon>
    </lineage>
</organism>
<dbReference type="GO" id="GO:0016787">
    <property type="term" value="F:hydrolase activity"/>
    <property type="evidence" value="ECO:0007669"/>
    <property type="project" value="UniProtKB-KW"/>
</dbReference>
<dbReference type="PANTHER" id="PTHR43808:SF9">
    <property type="entry name" value="BLL0789 PROTEIN"/>
    <property type="match status" value="1"/>
</dbReference>
<feature type="active site" evidence="3">
    <location>
        <position position="78"/>
    </location>
</feature>
<dbReference type="InterPro" id="IPR050072">
    <property type="entry name" value="Peptidase_M20A"/>
</dbReference>
<dbReference type="InterPro" id="IPR011650">
    <property type="entry name" value="Peptidase_M20_dimer"/>
</dbReference>
<dbReference type="Gene3D" id="3.40.630.10">
    <property type="entry name" value="Zn peptidases"/>
    <property type="match status" value="1"/>
</dbReference>
<protein>
    <submittedName>
        <fullName evidence="5">M20 family metallopeptidase</fullName>
    </submittedName>
</protein>
<accession>A0AAU7VZA0</accession>
<dbReference type="EMBL" id="CP158357">
    <property type="protein sequence ID" value="XBX78526.1"/>
    <property type="molecule type" value="Genomic_DNA"/>
</dbReference>
<evidence type="ECO:0000259" key="4">
    <source>
        <dbReference type="Pfam" id="PF07687"/>
    </source>
</evidence>
<dbReference type="SUPFAM" id="SSF53187">
    <property type="entry name" value="Zn-dependent exopeptidases"/>
    <property type="match status" value="1"/>
</dbReference>
<proteinExistence type="predicted"/>
<evidence type="ECO:0000313" key="5">
    <source>
        <dbReference type="EMBL" id="XBX78526.1"/>
    </source>
</evidence>
<feature type="active site" description="Proton acceptor" evidence="3">
    <location>
        <position position="134"/>
    </location>
</feature>
<sequence length="371" mass="38565">MITQEALLVDTLVSDIETLVTCESPSTDLDAVARSADVVVELGERILGAAPERIVLDGRTHLRWRFGAPRVLLLGHHDTVWPLGSLQTHPFEVQDGILRGPGCFDMKTGVVMALHAAAALADRDGISILITGDEELGSPSSRALIEEEARDCAAVFVLEASADGGAIKVARKGVSLYRVVVTGRAAHAGLEPERGVNAAVEAAHLILAVAELGDQERGTTVTPTLLRAGHTTNTVPSDAEFAVDVRVRTTAEQDRVDQAIRAIGPTVDGAVVRIEGGANRRPMESGASAELFARATRLAADAGLTPFDGVEVGGASDGNFTAGLGIPTLDGLGAVGGGAHADDEHVVVSMIPERTTLLTALIADVLAGEQE</sequence>
<dbReference type="InterPro" id="IPR017150">
    <property type="entry name" value="Pept_M20_glutamate_carboxypep"/>
</dbReference>
<dbReference type="PANTHER" id="PTHR43808">
    <property type="entry name" value="ACETYLORNITHINE DEACETYLASE"/>
    <property type="match status" value="1"/>
</dbReference>
<dbReference type="Pfam" id="PF07687">
    <property type="entry name" value="M20_dimer"/>
    <property type="match status" value="1"/>
</dbReference>
<dbReference type="Gene3D" id="3.30.70.360">
    <property type="match status" value="1"/>
</dbReference>
<dbReference type="InterPro" id="IPR036264">
    <property type="entry name" value="Bact_exopeptidase_dim_dom"/>
</dbReference>
<dbReference type="GO" id="GO:0046872">
    <property type="term" value="F:metal ion binding"/>
    <property type="evidence" value="ECO:0007669"/>
    <property type="project" value="UniProtKB-KW"/>
</dbReference>
<feature type="domain" description="Peptidase M20 dimerisation" evidence="4">
    <location>
        <begin position="169"/>
        <end position="263"/>
    </location>
</feature>
<dbReference type="PIRSF" id="PIRSF037238">
    <property type="entry name" value="Carboxypeptidase_G2"/>
    <property type="match status" value="1"/>
</dbReference>
<evidence type="ECO:0000256" key="3">
    <source>
        <dbReference type="PIRSR" id="PIRSR037238-1"/>
    </source>
</evidence>
<evidence type="ECO:0000256" key="1">
    <source>
        <dbReference type="ARBA" id="ARBA00022723"/>
    </source>
</evidence>
<dbReference type="RefSeq" id="WP_350351781.1">
    <property type="nucleotide sequence ID" value="NZ_CP158357.1"/>
</dbReference>
<dbReference type="SUPFAM" id="SSF55031">
    <property type="entry name" value="Bacterial exopeptidase dimerisation domain"/>
    <property type="match status" value="1"/>
</dbReference>
<evidence type="ECO:0000256" key="2">
    <source>
        <dbReference type="ARBA" id="ARBA00022801"/>
    </source>
</evidence>
<dbReference type="AlphaFoldDB" id="A0AAU7VZA0"/>
<dbReference type="InterPro" id="IPR002933">
    <property type="entry name" value="Peptidase_M20"/>
</dbReference>
<dbReference type="Pfam" id="PF01546">
    <property type="entry name" value="Peptidase_M20"/>
    <property type="match status" value="1"/>
</dbReference>
<gene>
    <name evidence="5" type="ORF">ABS642_00085</name>
</gene>